<comment type="similarity">
    <text evidence="2">Belongs to the krueppel C2H2-type zinc-finger protein family.</text>
</comment>
<evidence type="ECO:0000256" key="9">
    <source>
        <dbReference type="ARBA" id="ARBA00023163"/>
    </source>
</evidence>
<dbReference type="SUPFAM" id="SSF57667">
    <property type="entry name" value="beta-beta-alpha zinc fingers"/>
    <property type="match status" value="5"/>
</dbReference>
<dbReference type="GO" id="GO:0000122">
    <property type="term" value="P:negative regulation of transcription by RNA polymerase II"/>
    <property type="evidence" value="ECO:0007669"/>
    <property type="project" value="UniProtKB-ARBA"/>
</dbReference>
<dbReference type="GO" id="GO:0000978">
    <property type="term" value="F:RNA polymerase II cis-regulatory region sequence-specific DNA binding"/>
    <property type="evidence" value="ECO:0007669"/>
    <property type="project" value="TreeGrafter"/>
</dbReference>
<feature type="domain" description="C2H2-type" evidence="12">
    <location>
        <begin position="247"/>
        <end position="275"/>
    </location>
</feature>
<dbReference type="FunFam" id="3.30.160.60:FF:000446">
    <property type="entry name" value="Zinc finger protein"/>
    <property type="match status" value="1"/>
</dbReference>
<evidence type="ECO:0000313" key="13">
    <source>
        <dbReference type="EMBL" id="KAK2159871.1"/>
    </source>
</evidence>
<feature type="domain" description="C2H2-type" evidence="12">
    <location>
        <begin position="373"/>
        <end position="400"/>
    </location>
</feature>
<dbReference type="GO" id="GO:0005634">
    <property type="term" value="C:nucleus"/>
    <property type="evidence" value="ECO:0007669"/>
    <property type="project" value="UniProtKB-SubCell"/>
</dbReference>
<dbReference type="FunFam" id="3.30.160.60:FF:000186">
    <property type="entry name" value="Zinc finger protein 366"/>
    <property type="match status" value="1"/>
</dbReference>
<evidence type="ECO:0000256" key="3">
    <source>
        <dbReference type="ARBA" id="ARBA00022723"/>
    </source>
</evidence>
<feature type="domain" description="C2H2-type" evidence="12">
    <location>
        <begin position="321"/>
        <end position="345"/>
    </location>
</feature>
<evidence type="ECO:0000256" key="11">
    <source>
        <dbReference type="PROSITE-ProRule" id="PRU00042"/>
    </source>
</evidence>
<dbReference type="AlphaFoldDB" id="A0AAD9JVA9"/>
<dbReference type="EMBL" id="JAODUP010000144">
    <property type="protein sequence ID" value="KAK2159871.1"/>
    <property type="molecule type" value="Genomic_DNA"/>
</dbReference>
<evidence type="ECO:0000256" key="6">
    <source>
        <dbReference type="ARBA" id="ARBA00022833"/>
    </source>
</evidence>
<accession>A0AAD9JVA9</accession>
<dbReference type="FunFam" id="3.30.160.60:FF:001498">
    <property type="entry name" value="Zinc finger protein 404"/>
    <property type="match status" value="1"/>
</dbReference>
<reference evidence="13" key="1">
    <citation type="journal article" date="2023" name="Mol. Biol. Evol.">
        <title>Third-Generation Sequencing Reveals the Adaptive Role of the Epigenome in Three Deep-Sea Polychaetes.</title>
        <authorList>
            <person name="Perez M."/>
            <person name="Aroh O."/>
            <person name="Sun Y."/>
            <person name="Lan Y."/>
            <person name="Juniper S.K."/>
            <person name="Young C.R."/>
            <person name="Angers B."/>
            <person name="Qian P.Y."/>
        </authorList>
    </citation>
    <scope>NUCLEOTIDE SEQUENCE</scope>
    <source>
        <strain evidence="13">P08H-3</strain>
    </source>
</reference>
<feature type="domain" description="C2H2-type" evidence="12">
    <location>
        <begin position="458"/>
        <end position="485"/>
    </location>
</feature>
<proteinExistence type="inferred from homology"/>
<dbReference type="Proteomes" id="UP001208570">
    <property type="component" value="Unassembled WGS sequence"/>
</dbReference>
<keyword evidence="14" id="KW-1185">Reference proteome</keyword>
<feature type="domain" description="C2H2-type" evidence="12">
    <location>
        <begin position="570"/>
        <end position="594"/>
    </location>
</feature>
<dbReference type="FunFam" id="3.30.160.60:FF:000508">
    <property type="entry name" value="Myeloid zinc finger 1"/>
    <property type="match status" value="1"/>
</dbReference>
<dbReference type="GO" id="GO:0000981">
    <property type="term" value="F:DNA-binding transcription factor activity, RNA polymerase II-specific"/>
    <property type="evidence" value="ECO:0007669"/>
    <property type="project" value="TreeGrafter"/>
</dbReference>
<evidence type="ECO:0000256" key="10">
    <source>
        <dbReference type="ARBA" id="ARBA00023242"/>
    </source>
</evidence>
<keyword evidence="6" id="KW-0862">Zinc</keyword>
<evidence type="ECO:0000256" key="5">
    <source>
        <dbReference type="ARBA" id="ARBA00022771"/>
    </source>
</evidence>
<name>A0AAD9JVA9_9ANNE</name>
<feature type="domain" description="C2H2-type" evidence="12">
    <location>
        <begin position="429"/>
        <end position="457"/>
    </location>
</feature>
<dbReference type="Pfam" id="PF13465">
    <property type="entry name" value="zf-H2C2_2"/>
    <property type="match status" value="1"/>
</dbReference>
<evidence type="ECO:0000313" key="14">
    <source>
        <dbReference type="Proteomes" id="UP001208570"/>
    </source>
</evidence>
<evidence type="ECO:0000256" key="8">
    <source>
        <dbReference type="ARBA" id="ARBA00023125"/>
    </source>
</evidence>
<keyword evidence="3" id="KW-0479">Metal-binding</keyword>
<dbReference type="SMART" id="SM00355">
    <property type="entry name" value="ZnF_C2H2"/>
    <property type="match status" value="11"/>
</dbReference>
<gene>
    <name evidence="13" type="ORF">LSH36_144g02037</name>
</gene>
<dbReference type="PANTHER" id="PTHR23226:SF416">
    <property type="entry name" value="FI01424P"/>
    <property type="match status" value="1"/>
</dbReference>
<feature type="domain" description="C2H2-type" evidence="12">
    <location>
        <begin position="486"/>
        <end position="513"/>
    </location>
</feature>
<evidence type="ECO:0000259" key="12">
    <source>
        <dbReference type="PROSITE" id="PS50157"/>
    </source>
</evidence>
<keyword evidence="10" id="KW-0539">Nucleus</keyword>
<evidence type="ECO:0000256" key="2">
    <source>
        <dbReference type="ARBA" id="ARBA00006991"/>
    </source>
</evidence>
<dbReference type="PROSITE" id="PS50157">
    <property type="entry name" value="ZINC_FINGER_C2H2_2"/>
    <property type="match status" value="11"/>
</dbReference>
<dbReference type="PANTHER" id="PTHR23226">
    <property type="entry name" value="ZINC FINGER AND SCAN DOMAIN-CONTAINING"/>
    <property type="match status" value="1"/>
</dbReference>
<dbReference type="InterPro" id="IPR013087">
    <property type="entry name" value="Znf_C2H2_type"/>
</dbReference>
<protein>
    <recommendedName>
        <fullName evidence="12">C2H2-type domain-containing protein</fullName>
    </recommendedName>
</protein>
<dbReference type="Pfam" id="PF13912">
    <property type="entry name" value="zf-C2H2_6"/>
    <property type="match status" value="1"/>
</dbReference>
<evidence type="ECO:0000256" key="7">
    <source>
        <dbReference type="ARBA" id="ARBA00023015"/>
    </source>
</evidence>
<feature type="domain" description="C2H2-type" evidence="12">
    <location>
        <begin position="514"/>
        <end position="541"/>
    </location>
</feature>
<keyword evidence="8" id="KW-0238">DNA-binding</keyword>
<dbReference type="FunFam" id="3.30.160.60:FF:000624">
    <property type="entry name" value="zinc finger protein 697"/>
    <property type="match status" value="1"/>
</dbReference>
<feature type="domain" description="C2H2-type" evidence="12">
    <location>
        <begin position="346"/>
        <end position="369"/>
    </location>
</feature>
<evidence type="ECO:0000256" key="1">
    <source>
        <dbReference type="ARBA" id="ARBA00004123"/>
    </source>
</evidence>
<dbReference type="GO" id="GO:0008270">
    <property type="term" value="F:zinc ion binding"/>
    <property type="evidence" value="ECO:0007669"/>
    <property type="project" value="UniProtKB-KW"/>
</dbReference>
<organism evidence="13 14">
    <name type="scientific">Paralvinella palmiformis</name>
    <dbReference type="NCBI Taxonomy" id="53620"/>
    <lineage>
        <taxon>Eukaryota</taxon>
        <taxon>Metazoa</taxon>
        <taxon>Spiralia</taxon>
        <taxon>Lophotrochozoa</taxon>
        <taxon>Annelida</taxon>
        <taxon>Polychaeta</taxon>
        <taxon>Sedentaria</taxon>
        <taxon>Canalipalpata</taxon>
        <taxon>Terebellida</taxon>
        <taxon>Terebelliformia</taxon>
        <taxon>Alvinellidae</taxon>
        <taxon>Paralvinella</taxon>
    </lineage>
</organism>
<dbReference type="Gene3D" id="3.30.160.60">
    <property type="entry name" value="Classic Zinc Finger"/>
    <property type="match status" value="9"/>
</dbReference>
<dbReference type="PROSITE" id="PS00028">
    <property type="entry name" value="ZINC_FINGER_C2H2_1"/>
    <property type="match status" value="9"/>
</dbReference>
<dbReference type="InterPro" id="IPR036236">
    <property type="entry name" value="Znf_C2H2_sf"/>
</dbReference>
<keyword evidence="7" id="KW-0805">Transcription regulation</keyword>
<dbReference type="Pfam" id="PF00096">
    <property type="entry name" value="zf-C2H2"/>
    <property type="match status" value="5"/>
</dbReference>
<feature type="domain" description="C2H2-type" evidence="12">
    <location>
        <begin position="542"/>
        <end position="569"/>
    </location>
</feature>
<evidence type="ECO:0000256" key="4">
    <source>
        <dbReference type="ARBA" id="ARBA00022737"/>
    </source>
</evidence>
<keyword evidence="4" id="KW-0677">Repeat</keyword>
<feature type="domain" description="C2H2-type" evidence="12">
    <location>
        <begin position="401"/>
        <end position="428"/>
    </location>
</feature>
<dbReference type="FunFam" id="3.30.160.60:FF:000912">
    <property type="entry name" value="Zinc finger protein 660"/>
    <property type="match status" value="1"/>
</dbReference>
<dbReference type="GO" id="GO:0045596">
    <property type="term" value="P:negative regulation of cell differentiation"/>
    <property type="evidence" value="ECO:0007669"/>
    <property type="project" value="UniProtKB-ARBA"/>
</dbReference>
<sequence length="594" mass="67290">MSETKQPISSSLTNLVIKLCLRAISGSRLLLFLYSFFVDNIWIERLASRERQKSMDDDLPCRRIKKQLSKETDCDQCSSSVKLEGDVISECAVSSSSSVTLEEARMGLMKAIAFLEAHSSLAGDCVASLWSVLNHINQFVCTMDNSLPSADLPHERNSEDASALSNTDIHCCVEDDKEQETGDCTRGIIQAIQNSVLNQEHHSHKNGSIVMNDILNRDIGDSVSSNDQSDCNSEDTCKFGTLTQSALECTVCHQSFKRIGFLQRHMIGVHGSECMVYKTHAEDEESSVEHLKEIHSMKYKSSQLQNCTKHLVDASIKIAFCKCPVCGQRFSTSKDLNKHRRNNKHYVCIRCGEGFKSMAFLISHMNGHSEKCFRCAICAKSFTIARSFVIHTKIHTGENLYDCSQCNKKFILKADMKRHMRIHTLERPYACNICSSKFYLPWELKTHFNRCHSEEKRFLCNTCGKSFRSSGHLRQHSLVHTGEKPYICSLCGKHYCSSGGLHIHMRSHRGERPSKCSVCDKTFIHSSDLKRHMVIHTGEKPFQCNECGKRFTQASNLQTHMRTHTGQKPYKCPVCFNVFGHAVTLRGHLKLHQK</sequence>
<keyword evidence="9" id="KW-0804">Transcription</keyword>
<comment type="caution">
    <text evidence="13">The sequence shown here is derived from an EMBL/GenBank/DDBJ whole genome shotgun (WGS) entry which is preliminary data.</text>
</comment>
<dbReference type="GO" id="GO:0042802">
    <property type="term" value="F:identical protein binding"/>
    <property type="evidence" value="ECO:0007669"/>
    <property type="project" value="UniProtKB-ARBA"/>
</dbReference>
<keyword evidence="5 11" id="KW-0863">Zinc-finger</keyword>
<comment type="subcellular location">
    <subcellularLocation>
        <location evidence="1">Nucleus</location>
    </subcellularLocation>
</comment>